<evidence type="ECO:0000313" key="1">
    <source>
        <dbReference type="EMBL" id="KAK0613014.1"/>
    </source>
</evidence>
<comment type="caution">
    <text evidence="1">The sequence shown here is derived from an EMBL/GenBank/DDBJ whole genome shotgun (WGS) entry which is preliminary data.</text>
</comment>
<organism evidence="1 2">
    <name type="scientific">Bombardia bombarda</name>
    <dbReference type="NCBI Taxonomy" id="252184"/>
    <lineage>
        <taxon>Eukaryota</taxon>
        <taxon>Fungi</taxon>
        <taxon>Dikarya</taxon>
        <taxon>Ascomycota</taxon>
        <taxon>Pezizomycotina</taxon>
        <taxon>Sordariomycetes</taxon>
        <taxon>Sordariomycetidae</taxon>
        <taxon>Sordariales</taxon>
        <taxon>Lasiosphaeriaceae</taxon>
        <taxon>Bombardia</taxon>
    </lineage>
</organism>
<reference evidence="1" key="1">
    <citation type="submission" date="2023-06" db="EMBL/GenBank/DDBJ databases">
        <title>Genome-scale phylogeny and comparative genomics of the fungal order Sordariales.</title>
        <authorList>
            <consortium name="Lawrence Berkeley National Laboratory"/>
            <person name="Hensen N."/>
            <person name="Bonometti L."/>
            <person name="Westerberg I."/>
            <person name="Brannstrom I.O."/>
            <person name="Guillou S."/>
            <person name="Cros-Aarteil S."/>
            <person name="Calhoun S."/>
            <person name="Haridas S."/>
            <person name="Kuo A."/>
            <person name="Mondo S."/>
            <person name="Pangilinan J."/>
            <person name="Riley R."/>
            <person name="LaButti K."/>
            <person name="Andreopoulos B."/>
            <person name="Lipzen A."/>
            <person name="Chen C."/>
            <person name="Yanf M."/>
            <person name="Daum C."/>
            <person name="Ng V."/>
            <person name="Clum A."/>
            <person name="Steindorff A."/>
            <person name="Ohm R."/>
            <person name="Martin F."/>
            <person name="Silar P."/>
            <person name="Natvig D."/>
            <person name="Lalanne C."/>
            <person name="Gautier V."/>
            <person name="Ament-velasquez S.L."/>
            <person name="Kruys A."/>
            <person name="Hutchinson M.I."/>
            <person name="Powell A.J."/>
            <person name="Barry K."/>
            <person name="Miller A.N."/>
            <person name="Grigoriev I.V."/>
            <person name="Debuchy R."/>
            <person name="Gladieux P."/>
            <person name="Thoren M.H."/>
            <person name="Johannesson H."/>
        </authorList>
    </citation>
    <scope>NUCLEOTIDE SEQUENCE</scope>
    <source>
        <strain evidence="1">SMH3391-2</strain>
    </source>
</reference>
<name>A0AA39W511_9PEZI</name>
<gene>
    <name evidence="1" type="ORF">B0T17DRAFT_394319</name>
</gene>
<sequence>MQRTLVTTMTGVCWSSPILGVVLPACFCKPAWKPLHFSCLRYSFCDICLSLLHSTIKLGLIYCVINKSRDYGGYFTIGLVSGPVRNHSGRHTHGGARSHGLTATSPKQDRWCTVQVKMSSPYTHLEAAIRVPTTTTAGDQTGHCMDRSKSRRRGGWSDLGPVLGSFFSWKLFGSSSQGSRLQPAYRARGPREGVLGQAW</sequence>
<proteinExistence type="predicted"/>
<keyword evidence="2" id="KW-1185">Reference proteome</keyword>
<dbReference type="EMBL" id="JAULSR010000008">
    <property type="protein sequence ID" value="KAK0613014.1"/>
    <property type="molecule type" value="Genomic_DNA"/>
</dbReference>
<dbReference type="Proteomes" id="UP001174934">
    <property type="component" value="Unassembled WGS sequence"/>
</dbReference>
<protein>
    <submittedName>
        <fullName evidence="1">Uncharacterized protein</fullName>
    </submittedName>
</protein>
<accession>A0AA39W511</accession>
<evidence type="ECO:0000313" key="2">
    <source>
        <dbReference type="Proteomes" id="UP001174934"/>
    </source>
</evidence>
<dbReference type="AlphaFoldDB" id="A0AA39W511"/>